<keyword evidence="2" id="KW-0732">Signal</keyword>
<dbReference type="InterPro" id="IPR036278">
    <property type="entry name" value="Sialidase_sf"/>
</dbReference>
<dbReference type="InterPro" id="IPR052025">
    <property type="entry name" value="Xyloglucanase_GH74"/>
</dbReference>
<dbReference type="SUPFAM" id="SSF50939">
    <property type="entry name" value="Sialidases"/>
    <property type="match status" value="2"/>
</dbReference>
<dbReference type="Gene3D" id="2.130.10.10">
    <property type="entry name" value="YVTN repeat-like/Quinoprotein amine dehydrogenase"/>
    <property type="match status" value="4"/>
</dbReference>
<dbReference type="EMBL" id="JAZHOG010000001">
    <property type="protein sequence ID" value="MEJ8566426.1"/>
    <property type="molecule type" value="Genomic_DNA"/>
</dbReference>
<dbReference type="SUPFAM" id="SSF110296">
    <property type="entry name" value="Oligoxyloglucan reducing end-specific cellobiohydrolase"/>
    <property type="match status" value="1"/>
</dbReference>
<dbReference type="PANTHER" id="PTHR43739">
    <property type="entry name" value="XYLOGLUCANASE (EUROFUNG)"/>
    <property type="match status" value="1"/>
</dbReference>
<evidence type="ECO:0000313" key="4">
    <source>
        <dbReference type="EMBL" id="MEJ8566426.1"/>
    </source>
</evidence>
<proteinExistence type="predicted"/>
<sequence>MRPKAFRATRSPLLIGSLLLAILLSPMSTAAQDTGTDGARDYFDGLQARNIGPWRGGRVTTVAGVPGNPYVYYMGATAGVWKTTNAGSDWVNVSDGFFRTAPAGAIDVSISDPNVVVAGTGESPFRGVMSAQGDGVYKSTDAGRTWKHIGLENSRQIGSVKIHPTDPDTIWVAVQGGAWAPHEGRGVWKTTDGGSNWRQVLTTDNDTTGAVDLKYDPSNPRILYVTLWDMQRQAWEIRSGGPGSSLYKSADGGETWKRIAGNGLPEAFGKAGVAPSPAKPGRVWALIEAEEEDAGLYRSEDFGESWTRVNSDPLIRSRAWYYMHIHADPRDEETVYVLNAPFMKSVDGGKTFERVGVPHGDVHALWINPDHPKWMINGNDGGANVSFDGGTTWSTQHNQPTGQFYRVNTDNQRPYRVYGAQQDNSTLAVSSRGYDGSIGREDYEVLGGCENGYMALNPDNPRYIYSGCYLGLIEEYDRETKTARSIQAYEEFGIGVQPKDARYRANWNAPILVSQHDPEVIYHATHVLLKSTDRGFNWTEVSPDLTRNEADKQGKMGRPYSNENIEVYNTIFALAESPHDASTLWAGSDDGLVHVTTDAGTNWRNVTPRGIGRAMINAIEISPHDPETVYVAVHKFKSGDDTPYIYRTDDNGKRWSRITGGIPENEYVRVVREDPQRPGLLYAGTERGLHVSFDRGESWQSLQLNLPAVPVTDLKVQDNDLVLSTQGRGFWIVDDITPLRQWSASDEEADVFLYTPAVAYRWANGNSFGKPEYTSPNVPDGALLYFALATEPDLEAETLKLEILGADGAVLRTLTSDAKAGPAGGKGGNGYALPARRGINRVAWDLKVDPVTRVPGLYQFGAPAGGAIPGYTLPPGDYTVRLSLGDTVHEQPLTLRWDPVFEYTQSTVDTQQEYLRRAFDMLDELYRSVLSLQTVKQQVEARIGILETMEEQDEAIDRAQSLIDAIEAWESTVINRKRSNGQNVLAYEPGLNFKLFTLISSLDDAMQGVTMGQRDRFDDLERDWRSAMAARDGLLDTEVADFNAGGGSTLLVPPLHPLTN</sequence>
<evidence type="ECO:0000259" key="3">
    <source>
        <dbReference type="Pfam" id="PF15902"/>
    </source>
</evidence>
<gene>
    <name evidence="4" type="ORF">V3330_02205</name>
</gene>
<feature type="chain" id="PRO_5043331524" description="Sortilin N-terminal domain-containing protein" evidence="2">
    <location>
        <begin position="32"/>
        <end position="1060"/>
    </location>
</feature>
<evidence type="ECO:0000256" key="2">
    <source>
        <dbReference type="SAM" id="SignalP"/>
    </source>
</evidence>
<dbReference type="CDD" id="cd15482">
    <property type="entry name" value="Sialidase_non-viral"/>
    <property type="match status" value="1"/>
</dbReference>
<keyword evidence="5" id="KW-1185">Reference proteome</keyword>
<dbReference type="InterPro" id="IPR015943">
    <property type="entry name" value="WD40/YVTN_repeat-like_dom_sf"/>
</dbReference>
<evidence type="ECO:0000256" key="1">
    <source>
        <dbReference type="ARBA" id="ARBA00022737"/>
    </source>
</evidence>
<name>A0AAW9RFV1_9GAMM</name>
<reference evidence="4 5" key="1">
    <citation type="submission" date="2024-02" db="EMBL/GenBank/DDBJ databases">
        <title>A novel Wenzhouxiangellaceae bacterium, isolated from coastal sediments.</title>
        <authorList>
            <person name="Du Z.-J."/>
            <person name="Ye Y.-Q."/>
            <person name="Zhang X.-Y."/>
        </authorList>
    </citation>
    <scope>NUCLEOTIDE SEQUENCE [LARGE SCALE GENOMIC DNA]</scope>
    <source>
        <strain evidence="4 5">CH-27</strain>
    </source>
</reference>
<dbReference type="Pfam" id="PF15902">
    <property type="entry name" value="Sortilin-Vps10"/>
    <property type="match status" value="1"/>
</dbReference>
<evidence type="ECO:0000313" key="5">
    <source>
        <dbReference type="Proteomes" id="UP001359886"/>
    </source>
</evidence>
<dbReference type="Proteomes" id="UP001359886">
    <property type="component" value="Unassembled WGS sequence"/>
</dbReference>
<dbReference type="GO" id="GO:0010411">
    <property type="term" value="P:xyloglucan metabolic process"/>
    <property type="evidence" value="ECO:0007669"/>
    <property type="project" value="TreeGrafter"/>
</dbReference>
<protein>
    <recommendedName>
        <fullName evidence="3">Sortilin N-terminal domain-containing protein</fullName>
    </recommendedName>
</protein>
<dbReference type="PANTHER" id="PTHR43739:SF5">
    <property type="entry name" value="EXO-ALPHA-SIALIDASE"/>
    <property type="match status" value="1"/>
</dbReference>
<organism evidence="4 5">
    <name type="scientific">Elongatibacter sediminis</name>
    <dbReference type="NCBI Taxonomy" id="3119006"/>
    <lineage>
        <taxon>Bacteria</taxon>
        <taxon>Pseudomonadati</taxon>
        <taxon>Pseudomonadota</taxon>
        <taxon>Gammaproteobacteria</taxon>
        <taxon>Chromatiales</taxon>
        <taxon>Wenzhouxiangellaceae</taxon>
        <taxon>Elongatibacter</taxon>
    </lineage>
</organism>
<dbReference type="InterPro" id="IPR031778">
    <property type="entry name" value="Sortilin_N"/>
</dbReference>
<comment type="caution">
    <text evidence="4">The sequence shown here is derived from an EMBL/GenBank/DDBJ whole genome shotgun (WGS) entry which is preliminary data.</text>
</comment>
<accession>A0AAW9RFV1</accession>
<feature type="signal peptide" evidence="2">
    <location>
        <begin position="1"/>
        <end position="31"/>
    </location>
</feature>
<dbReference type="RefSeq" id="WP_354693745.1">
    <property type="nucleotide sequence ID" value="NZ_JAZHOG010000001.1"/>
</dbReference>
<dbReference type="AlphaFoldDB" id="A0AAW9RFV1"/>
<keyword evidence="1" id="KW-0677">Repeat</keyword>
<feature type="domain" description="Sortilin N-terminal" evidence="3">
    <location>
        <begin position="136"/>
        <end position="260"/>
    </location>
</feature>